<evidence type="ECO:0000256" key="2">
    <source>
        <dbReference type="ARBA" id="ARBA00022553"/>
    </source>
</evidence>
<accession>A0A2T9YBT0</accession>
<gene>
    <name evidence="5" type="ORF">BB559_004966</name>
</gene>
<dbReference type="PANTHER" id="PTHR14150:SF12">
    <property type="entry name" value="U3 SMALL NUCLEOLAR RNA-ASSOCIATED PROTEIN 14 HOMOLOG A"/>
    <property type="match status" value="1"/>
</dbReference>
<evidence type="ECO:0000313" key="5">
    <source>
        <dbReference type="EMBL" id="PVU89754.1"/>
    </source>
</evidence>
<feature type="region of interest" description="Disordered" evidence="4">
    <location>
        <begin position="595"/>
        <end position="635"/>
    </location>
</feature>
<protein>
    <submittedName>
        <fullName evidence="5">Uncharacterized protein</fullName>
    </submittedName>
</protein>
<sequence>MVSKKRAAPHKPQANRHSSGTFNKTNRSNASTKNPKNNKQKEKYSNQNNYDESEAGTAKGLKKRRYDVDAFAQEPQGLDKYKFVDEEDDDEEIDSDGAFAESDEERFEDFKFSGSSKDKKVETPSDIDSDAEIDQDASDFQQDDSDDSISDGEQSSDTTKPHKKVTFKDLLDDSEEFKGVFSKTDSDQEDINHNINTYEERKIHENLLVSLEFNLGVVSNGNNTNIGISDLLDTIKTNSSLSSIKSKLEQAQKQNKKMDGKMGVLSAPLPKRIQEKFEREAAYEITKESVSEWQGVVNTNRNAPHLQFPLNEPKRDHKKGAYISSNFKADEGLEQEIQNILKDSKIDETNLRTYEELEMKKESREQVLAKRAELRAIRELMFRQEQKAKRVAKIKSKSYHRILKKEKQKQLSKSLESNQISEDNFENLEKMEQKRAEERMSLRHKSTGKWAKSMQKYGKHNDDVRDSLQQQLEQHDELKKKISEQDYGLDIDNDSNNEYGSGSDNDDSARKDAVKQIDSILEEQKNDDPTSTEFAGDSALYKMKFMQTGIQKKNEEIKQQAIMLKQSLLDEGNIEDQNDTNLGVSGRRVYGASLNQNKESIVKPSSNKLEENQNDEKNESLESNPWINGDDSLPTASRQTFDHALTEKSKKSDKAATKLRNAKLAAEINAAKNKSMESSGSTVIDPSDIKVNDLSNKKVSDSGKAKLFVKNNKLEGDVDNNSDDEDKEGSVQFFTTKELVERAFAMDAGVFEKDEFDAEKEEIINQEIEESNVKRVILPGWGSWGGSSIKKVERMNNEQDSKPKIIPNRKDAKLDNVIINQKKIKKNTKYLAGRLPHGYANIKHYTNDISVPIGPEWNTASAHGKMVKPRVMTKMGKVIHPITKPN</sequence>
<dbReference type="Pfam" id="PF04615">
    <property type="entry name" value="Utp14"/>
    <property type="match status" value="1"/>
</dbReference>
<feature type="region of interest" description="Disordered" evidence="4">
    <location>
        <begin position="1"/>
        <end position="166"/>
    </location>
</feature>
<feature type="compositionally biased region" description="Basic and acidic residues" evidence="4">
    <location>
        <begin position="427"/>
        <end position="441"/>
    </location>
</feature>
<dbReference type="Proteomes" id="UP000245699">
    <property type="component" value="Unassembled WGS sequence"/>
</dbReference>
<keyword evidence="6" id="KW-1185">Reference proteome</keyword>
<feature type="region of interest" description="Disordered" evidence="4">
    <location>
        <begin position="403"/>
        <end position="460"/>
    </location>
</feature>
<comment type="caution">
    <text evidence="5">The sequence shown here is derived from an EMBL/GenBank/DDBJ whole genome shotgun (WGS) entry which is preliminary data.</text>
</comment>
<dbReference type="GO" id="GO:0006364">
    <property type="term" value="P:rRNA processing"/>
    <property type="evidence" value="ECO:0007669"/>
    <property type="project" value="InterPro"/>
</dbReference>
<feature type="compositionally biased region" description="Acidic residues" evidence="4">
    <location>
        <begin position="85"/>
        <end position="107"/>
    </location>
</feature>
<dbReference type="OrthoDB" id="277439at2759"/>
<comment type="subcellular location">
    <subcellularLocation>
        <location evidence="1">Nucleus</location>
        <location evidence="1">Nucleolus</location>
    </subcellularLocation>
</comment>
<name>A0A2T9YBT0_9FUNG</name>
<dbReference type="GO" id="GO:0032040">
    <property type="term" value="C:small-subunit processome"/>
    <property type="evidence" value="ECO:0007669"/>
    <property type="project" value="InterPro"/>
</dbReference>
<dbReference type="EMBL" id="MBFT01000524">
    <property type="protein sequence ID" value="PVU89754.1"/>
    <property type="molecule type" value="Genomic_DNA"/>
</dbReference>
<feature type="compositionally biased region" description="Polar residues" evidence="4">
    <location>
        <begin position="15"/>
        <end position="37"/>
    </location>
</feature>
<keyword evidence="3" id="KW-0539">Nucleus</keyword>
<feature type="compositionally biased region" description="Acidic residues" evidence="4">
    <location>
        <begin position="125"/>
        <end position="150"/>
    </location>
</feature>
<feature type="region of interest" description="Disordered" evidence="4">
    <location>
        <begin position="482"/>
        <end position="511"/>
    </location>
</feature>
<evidence type="ECO:0000256" key="1">
    <source>
        <dbReference type="ARBA" id="ARBA00004604"/>
    </source>
</evidence>
<dbReference type="AlphaFoldDB" id="A0A2T9YBT0"/>
<proteinExistence type="predicted"/>
<reference evidence="5 6" key="1">
    <citation type="journal article" date="2018" name="MBio">
        <title>Comparative Genomics Reveals the Core Gene Toolbox for the Fungus-Insect Symbiosis.</title>
        <authorList>
            <person name="Wang Y."/>
            <person name="Stata M."/>
            <person name="Wang W."/>
            <person name="Stajich J.E."/>
            <person name="White M.M."/>
            <person name="Moncalvo J.M."/>
        </authorList>
    </citation>
    <scope>NUCLEOTIDE SEQUENCE [LARGE SCALE GENOMIC DNA]</scope>
    <source>
        <strain evidence="5 6">AUS-77-4</strain>
    </source>
</reference>
<evidence type="ECO:0000256" key="4">
    <source>
        <dbReference type="SAM" id="MobiDB-lite"/>
    </source>
</evidence>
<feature type="compositionally biased region" description="Basic and acidic residues" evidence="4">
    <location>
        <begin position="108"/>
        <end position="123"/>
    </location>
</feature>
<dbReference type="STRING" id="61424.A0A2T9YBT0"/>
<feature type="compositionally biased region" description="Polar residues" evidence="4">
    <location>
        <begin position="595"/>
        <end position="607"/>
    </location>
</feature>
<dbReference type="PANTHER" id="PTHR14150">
    <property type="entry name" value="U3 SMALL NUCLEOLAR RNA-ASSOCIATED PROTEIN 14"/>
    <property type="match status" value="1"/>
</dbReference>
<keyword evidence="2" id="KW-0597">Phosphoprotein</keyword>
<feature type="compositionally biased region" description="Basic and acidic residues" evidence="4">
    <location>
        <begin position="608"/>
        <end position="620"/>
    </location>
</feature>
<evidence type="ECO:0000313" key="6">
    <source>
        <dbReference type="Proteomes" id="UP000245699"/>
    </source>
</evidence>
<dbReference type="InterPro" id="IPR006709">
    <property type="entry name" value="SSU_processome_Utp14"/>
</dbReference>
<evidence type="ECO:0000256" key="3">
    <source>
        <dbReference type="ARBA" id="ARBA00023242"/>
    </source>
</evidence>
<organism evidence="5 6">
    <name type="scientific">Furculomyces boomerangus</name>
    <dbReference type="NCBI Taxonomy" id="61424"/>
    <lineage>
        <taxon>Eukaryota</taxon>
        <taxon>Fungi</taxon>
        <taxon>Fungi incertae sedis</taxon>
        <taxon>Zoopagomycota</taxon>
        <taxon>Kickxellomycotina</taxon>
        <taxon>Harpellomycetes</taxon>
        <taxon>Harpellales</taxon>
        <taxon>Harpellaceae</taxon>
        <taxon>Furculomyces</taxon>
    </lineage>
</organism>